<dbReference type="Gene3D" id="3.40.50.2020">
    <property type="match status" value="1"/>
</dbReference>
<gene>
    <name evidence="4" type="ORF">B1A_03329</name>
</gene>
<protein>
    <submittedName>
        <fullName evidence="4">Xanthine-guanine phosphoribosyltransferase</fullName>
    </submittedName>
</protein>
<dbReference type="InterPro" id="IPR029057">
    <property type="entry name" value="PRTase-like"/>
</dbReference>
<dbReference type="AlphaFoldDB" id="T1C3G7"/>
<reference evidence="4" key="1">
    <citation type="submission" date="2013-08" db="EMBL/GenBank/DDBJ databases">
        <authorList>
            <person name="Mendez C."/>
            <person name="Richter M."/>
            <person name="Ferrer M."/>
            <person name="Sanchez J."/>
        </authorList>
    </citation>
    <scope>NUCLEOTIDE SEQUENCE</scope>
</reference>
<sequence>MEFRARIVKWDEIEDWCRNISDSLIKGQIPDAIIGMSRGGLVPARIVSDRLLIKELYAIKTEHWGLTATIDGTATLKQGLSSNIKGMNVLIVDDITDTGQSMKLAYDYIKSQSPGSVRTAAMLHITHSVFKPDYFAREINDSQWTWFIFPWNVFEDVMNLSGKIINHEMEVAEIKEGLFKAYELEITEEKLSEVLIYMENLGKIRKNPNNSFNPIMQS</sequence>
<reference evidence="4" key="2">
    <citation type="journal article" date="2014" name="ISME J.">
        <title>Microbial stratification in low pH oxic and suboxic macroscopic growths along an acid mine drainage.</title>
        <authorList>
            <person name="Mendez-Garcia C."/>
            <person name="Mesa V."/>
            <person name="Sprenger R.R."/>
            <person name="Richter M."/>
            <person name="Diez M.S."/>
            <person name="Solano J."/>
            <person name="Bargiela R."/>
            <person name="Golyshina O.V."/>
            <person name="Manteca A."/>
            <person name="Ramos J.L."/>
            <person name="Gallego J.R."/>
            <person name="Llorente I."/>
            <person name="Martins Dos Santos V.A."/>
            <person name="Jensen O.N."/>
            <person name="Pelaez A.I."/>
            <person name="Sanchez J."/>
            <person name="Ferrer M."/>
        </authorList>
    </citation>
    <scope>NUCLEOTIDE SEQUENCE</scope>
</reference>
<evidence type="ECO:0000256" key="1">
    <source>
        <dbReference type="ARBA" id="ARBA00022676"/>
    </source>
</evidence>
<keyword evidence="1 4" id="KW-0328">Glycosyltransferase</keyword>
<proteinExistence type="predicted"/>
<dbReference type="CDD" id="cd06223">
    <property type="entry name" value="PRTases_typeI"/>
    <property type="match status" value="1"/>
</dbReference>
<dbReference type="PANTHER" id="PTHR43363:SF2">
    <property type="entry name" value="PHOSPHORIBOSYLTRANSFERASE"/>
    <property type="match status" value="1"/>
</dbReference>
<dbReference type="EMBL" id="AUZX01002452">
    <property type="protein sequence ID" value="EQD76542.1"/>
    <property type="molecule type" value="Genomic_DNA"/>
</dbReference>
<name>T1C3G7_9ZZZZ</name>
<dbReference type="Pfam" id="PF00156">
    <property type="entry name" value="Pribosyltran"/>
    <property type="match status" value="1"/>
</dbReference>
<dbReference type="SUPFAM" id="SSF53271">
    <property type="entry name" value="PRTase-like"/>
    <property type="match status" value="1"/>
</dbReference>
<accession>T1C3G7</accession>
<organism evidence="4">
    <name type="scientific">mine drainage metagenome</name>
    <dbReference type="NCBI Taxonomy" id="410659"/>
    <lineage>
        <taxon>unclassified sequences</taxon>
        <taxon>metagenomes</taxon>
        <taxon>ecological metagenomes</taxon>
    </lineage>
</organism>
<keyword evidence="2 4" id="KW-0808">Transferase</keyword>
<feature type="domain" description="Phosphoribosyltransferase" evidence="3">
    <location>
        <begin position="11"/>
        <end position="152"/>
    </location>
</feature>
<dbReference type="InterPro" id="IPR000836">
    <property type="entry name" value="PRTase_dom"/>
</dbReference>
<comment type="caution">
    <text evidence="4">The sequence shown here is derived from an EMBL/GenBank/DDBJ whole genome shotgun (WGS) entry which is preliminary data.</text>
</comment>
<evidence type="ECO:0000313" key="4">
    <source>
        <dbReference type="EMBL" id="EQD76542.1"/>
    </source>
</evidence>
<evidence type="ECO:0000259" key="3">
    <source>
        <dbReference type="Pfam" id="PF00156"/>
    </source>
</evidence>
<dbReference type="PANTHER" id="PTHR43363">
    <property type="entry name" value="HYPOXANTHINE PHOSPHORIBOSYLTRANSFERASE"/>
    <property type="match status" value="1"/>
</dbReference>
<evidence type="ECO:0000256" key="2">
    <source>
        <dbReference type="ARBA" id="ARBA00022679"/>
    </source>
</evidence>
<dbReference type="GO" id="GO:0016757">
    <property type="term" value="F:glycosyltransferase activity"/>
    <property type="evidence" value="ECO:0007669"/>
    <property type="project" value="UniProtKB-KW"/>
</dbReference>